<keyword evidence="7 8" id="KW-0472">Membrane</keyword>
<comment type="caution">
    <text evidence="10">The sequence shown here is derived from an EMBL/GenBank/DDBJ whole genome shotgun (WGS) entry which is preliminary data.</text>
</comment>
<proteinExistence type="inferred from homology"/>
<dbReference type="EMBL" id="KZ308196">
    <property type="protein sequence ID" value="KAG8224428.1"/>
    <property type="molecule type" value="Genomic_DNA"/>
</dbReference>
<dbReference type="Pfam" id="PF00153">
    <property type="entry name" value="Mito_carr"/>
    <property type="match status" value="2"/>
</dbReference>
<dbReference type="Gene3D" id="1.50.40.10">
    <property type="entry name" value="Mitochondrial carrier domain"/>
    <property type="match status" value="1"/>
</dbReference>
<evidence type="ECO:0000256" key="5">
    <source>
        <dbReference type="ARBA" id="ARBA00022737"/>
    </source>
</evidence>
<dbReference type="PANTHER" id="PTHR45683">
    <property type="entry name" value="MITOCHONDRIAL NICOTINAMIDE ADENINE DINUCLEOTIDE TRANSPORTER 1-RELATED-RELATED"/>
    <property type="match status" value="1"/>
</dbReference>
<keyword evidence="5" id="KW-0677">Repeat</keyword>
<feature type="repeat" description="Solcar" evidence="8">
    <location>
        <begin position="24"/>
        <end position="139"/>
    </location>
</feature>
<accession>A0A8K0K1V2</accession>
<evidence type="ECO:0000256" key="2">
    <source>
        <dbReference type="ARBA" id="ARBA00006375"/>
    </source>
</evidence>
<evidence type="ECO:0000256" key="8">
    <source>
        <dbReference type="PROSITE-ProRule" id="PRU00282"/>
    </source>
</evidence>
<sequence>MTTLKSSGSSSSRGPRTLFSHVRYEHLLAGISGGVASTLILHPLDLLKIRFADKFFSYHVDDRGFSGVNDGRSGVVRVGGGVAEAAAVRPQYRSLAGAISTIVQQEGFRGLYRGVTPNVWGSGSAWGFYFLFYNAIKTWIQGGNTKKPLGPGLHMLAAAEAGILTLIMTNPIWVVKTRLCLQYGESPLSGAVHLSESQSYNGMLDALKKIYTYEGIRGLYKIFLCFFSSSSSLDNFRSIGQLTPVSRHVEVIFTLHTSTGMAYPP</sequence>
<dbReference type="AlphaFoldDB" id="A0A8K0K1V2"/>
<dbReference type="InterPro" id="IPR018108">
    <property type="entry name" value="MCP_transmembrane"/>
</dbReference>
<comment type="similarity">
    <text evidence="2 9">Belongs to the mitochondrial carrier (TC 2.A.29) family.</text>
</comment>
<gene>
    <name evidence="10" type="ORF">J437_LFUL001378</name>
</gene>
<name>A0A8K0K1V2_LADFU</name>
<dbReference type="GO" id="GO:0055085">
    <property type="term" value="P:transmembrane transport"/>
    <property type="evidence" value="ECO:0007669"/>
    <property type="project" value="InterPro"/>
</dbReference>
<dbReference type="SUPFAM" id="SSF103506">
    <property type="entry name" value="Mitochondrial carrier"/>
    <property type="match status" value="1"/>
</dbReference>
<feature type="repeat" description="Solcar" evidence="8">
    <location>
        <begin position="149"/>
        <end position="248"/>
    </location>
</feature>
<evidence type="ECO:0008006" key="12">
    <source>
        <dbReference type="Google" id="ProtNLM"/>
    </source>
</evidence>
<reference evidence="10" key="1">
    <citation type="submission" date="2013-04" db="EMBL/GenBank/DDBJ databases">
        <authorList>
            <person name="Qu J."/>
            <person name="Murali S.C."/>
            <person name="Bandaranaike D."/>
            <person name="Bellair M."/>
            <person name="Blankenburg K."/>
            <person name="Chao H."/>
            <person name="Dinh H."/>
            <person name="Doddapaneni H."/>
            <person name="Downs B."/>
            <person name="Dugan-Rocha S."/>
            <person name="Elkadiri S."/>
            <person name="Gnanaolivu R.D."/>
            <person name="Hernandez B."/>
            <person name="Javaid M."/>
            <person name="Jayaseelan J.C."/>
            <person name="Lee S."/>
            <person name="Li M."/>
            <person name="Ming W."/>
            <person name="Munidasa M."/>
            <person name="Muniz J."/>
            <person name="Nguyen L."/>
            <person name="Ongeri F."/>
            <person name="Osuji N."/>
            <person name="Pu L.-L."/>
            <person name="Puazo M."/>
            <person name="Qu C."/>
            <person name="Quiroz J."/>
            <person name="Raj R."/>
            <person name="Weissenberger G."/>
            <person name="Xin Y."/>
            <person name="Zou X."/>
            <person name="Han Y."/>
            <person name="Richards S."/>
            <person name="Worley K."/>
            <person name="Muzny D."/>
            <person name="Gibbs R."/>
        </authorList>
    </citation>
    <scope>NUCLEOTIDE SEQUENCE</scope>
    <source>
        <strain evidence="10">Sampled in the wild</strain>
    </source>
</reference>
<organism evidence="10 11">
    <name type="scientific">Ladona fulva</name>
    <name type="common">Scarce chaser dragonfly</name>
    <name type="synonym">Libellula fulva</name>
    <dbReference type="NCBI Taxonomy" id="123851"/>
    <lineage>
        <taxon>Eukaryota</taxon>
        <taxon>Metazoa</taxon>
        <taxon>Ecdysozoa</taxon>
        <taxon>Arthropoda</taxon>
        <taxon>Hexapoda</taxon>
        <taxon>Insecta</taxon>
        <taxon>Pterygota</taxon>
        <taxon>Palaeoptera</taxon>
        <taxon>Odonata</taxon>
        <taxon>Epiprocta</taxon>
        <taxon>Anisoptera</taxon>
        <taxon>Libelluloidea</taxon>
        <taxon>Libellulidae</taxon>
        <taxon>Ladona</taxon>
    </lineage>
</organism>
<dbReference type="PROSITE" id="PS50920">
    <property type="entry name" value="SOLCAR"/>
    <property type="match status" value="2"/>
</dbReference>
<evidence type="ECO:0000256" key="6">
    <source>
        <dbReference type="ARBA" id="ARBA00022989"/>
    </source>
</evidence>
<evidence type="ECO:0000256" key="7">
    <source>
        <dbReference type="ARBA" id="ARBA00023136"/>
    </source>
</evidence>
<keyword evidence="4 8" id="KW-0812">Transmembrane</keyword>
<evidence type="ECO:0000256" key="4">
    <source>
        <dbReference type="ARBA" id="ARBA00022692"/>
    </source>
</evidence>
<dbReference type="InterPro" id="IPR023395">
    <property type="entry name" value="MCP_dom_sf"/>
</dbReference>
<keyword evidence="6" id="KW-1133">Transmembrane helix</keyword>
<evidence type="ECO:0000313" key="10">
    <source>
        <dbReference type="EMBL" id="KAG8224428.1"/>
    </source>
</evidence>
<dbReference type="InterPro" id="IPR044712">
    <property type="entry name" value="SLC25A32-like"/>
</dbReference>
<keyword evidence="3 9" id="KW-0813">Transport</keyword>
<dbReference type="GO" id="GO:0006862">
    <property type="term" value="P:nucleotide transport"/>
    <property type="evidence" value="ECO:0007669"/>
    <property type="project" value="InterPro"/>
</dbReference>
<dbReference type="GO" id="GO:0016020">
    <property type="term" value="C:membrane"/>
    <property type="evidence" value="ECO:0007669"/>
    <property type="project" value="UniProtKB-SubCell"/>
</dbReference>
<evidence type="ECO:0000256" key="9">
    <source>
        <dbReference type="RuleBase" id="RU000488"/>
    </source>
</evidence>
<evidence type="ECO:0000313" key="11">
    <source>
        <dbReference type="Proteomes" id="UP000792457"/>
    </source>
</evidence>
<comment type="subcellular location">
    <subcellularLocation>
        <location evidence="1">Membrane</location>
        <topology evidence="1">Multi-pass membrane protein</topology>
    </subcellularLocation>
</comment>
<dbReference type="Proteomes" id="UP000792457">
    <property type="component" value="Unassembled WGS sequence"/>
</dbReference>
<dbReference type="OrthoDB" id="428293at2759"/>
<protein>
    <recommendedName>
        <fullName evidence="12">Mitochondrial folate transporter/carrier</fullName>
    </recommendedName>
</protein>
<evidence type="ECO:0000256" key="3">
    <source>
        <dbReference type="ARBA" id="ARBA00022448"/>
    </source>
</evidence>
<reference evidence="10" key="2">
    <citation type="submission" date="2017-10" db="EMBL/GenBank/DDBJ databases">
        <title>Ladona fulva Genome sequencing and assembly.</title>
        <authorList>
            <person name="Murali S."/>
            <person name="Richards S."/>
            <person name="Bandaranaike D."/>
            <person name="Bellair M."/>
            <person name="Blankenburg K."/>
            <person name="Chao H."/>
            <person name="Dinh H."/>
            <person name="Doddapaneni H."/>
            <person name="Dugan-Rocha S."/>
            <person name="Elkadiri S."/>
            <person name="Gnanaolivu R."/>
            <person name="Hernandez B."/>
            <person name="Skinner E."/>
            <person name="Javaid M."/>
            <person name="Lee S."/>
            <person name="Li M."/>
            <person name="Ming W."/>
            <person name="Munidasa M."/>
            <person name="Muniz J."/>
            <person name="Nguyen L."/>
            <person name="Hughes D."/>
            <person name="Osuji N."/>
            <person name="Pu L.-L."/>
            <person name="Puazo M."/>
            <person name="Qu C."/>
            <person name="Quiroz J."/>
            <person name="Raj R."/>
            <person name="Weissenberger G."/>
            <person name="Xin Y."/>
            <person name="Zou X."/>
            <person name="Han Y."/>
            <person name="Worley K."/>
            <person name="Muzny D."/>
            <person name="Gibbs R."/>
        </authorList>
    </citation>
    <scope>NUCLEOTIDE SEQUENCE</scope>
    <source>
        <strain evidence="10">Sampled in the wild</strain>
    </source>
</reference>
<evidence type="ECO:0000256" key="1">
    <source>
        <dbReference type="ARBA" id="ARBA00004141"/>
    </source>
</evidence>
<keyword evidence="11" id="KW-1185">Reference proteome</keyword>